<sequence>MENNSNFHASVQTRDDLSKLFEPHSQHLKAHPVRLANDFDDRSLFSKAWSYHVYKESKNPDQSEFQTERMKGIIDTNYTTLDREYCEAYIHVMFTHKSQDQRNKMRSIAEQDKSYYFTNINDIHSEPRPGSHQRASNKSSGNVIQTSSSSGFNAVEPTEEDTFAPNTQLKGHFDQRAERGDGVWRRKMAG</sequence>
<gene>
    <name evidence="2" type="ORF">L201_007626</name>
</gene>
<feature type="region of interest" description="Disordered" evidence="1">
    <location>
        <begin position="122"/>
        <end position="190"/>
    </location>
</feature>
<feature type="compositionally biased region" description="Basic and acidic residues" evidence="1">
    <location>
        <begin position="171"/>
        <end position="184"/>
    </location>
</feature>
<dbReference type="EMBL" id="CP144108">
    <property type="protein sequence ID" value="WWC92667.1"/>
    <property type="molecule type" value="Genomic_DNA"/>
</dbReference>
<dbReference type="Proteomes" id="UP001355207">
    <property type="component" value="Chromosome 11"/>
</dbReference>
<dbReference type="GeneID" id="91098294"/>
<organism evidence="2 3">
    <name type="scientific">Kwoniella dendrophila CBS 6074</name>
    <dbReference type="NCBI Taxonomy" id="1295534"/>
    <lineage>
        <taxon>Eukaryota</taxon>
        <taxon>Fungi</taxon>
        <taxon>Dikarya</taxon>
        <taxon>Basidiomycota</taxon>
        <taxon>Agaricomycotina</taxon>
        <taxon>Tremellomycetes</taxon>
        <taxon>Tremellales</taxon>
        <taxon>Cryptococcaceae</taxon>
        <taxon>Kwoniella</taxon>
    </lineage>
</organism>
<dbReference type="RefSeq" id="XP_066079429.1">
    <property type="nucleotide sequence ID" value="XM_066223332.1"/>
</dbReference>
<name>A0AAX4K721_9TREE</name>
<evidence type="ECO:0000313" key="2">
    <source>
        <dbReference type="EMBL" id="WWC92667.1"/>
    </source>
</evidence>
<keyword evidence="3" id="KW-1185">Reference proteome</keyword>
<dbReference type="AlphaFoldDB" id="A0AAX4K721"/>
<evidence type="ECO:0000256" key="1">
    <source>
        <dbReference type="SAM" id="MobiDB-lite"/>
    </source>
</evidence>
<evidence type="ECO:0000313" key="3">
    <source>
        <dbReference type="Proteomes" id="UP001355207"/>
    </source>
</evidence>
<protein>
    <submittedName>
        <fullName evidence="2">Uncharacterized protein</fullName>
    </submittedName>
</protein>
<accession>A0AAX4K721</accession>
<reference evidence="2 3" key="1">
    <citation type="submission" date="2024-01" db="EMBL/GenBank/DDBJ databases">
        <title>Comparative genomics of Cryptococcus and Kwoniella reveals pathogenesis evolution and contrasting modes of karyotype evolution via chromosome fusion or intercentromeric recombination.</title>
        <authorList>
            <person name="Coelho M.A."/>
            <person name="David-Palma M."/>
            <person name="Shea T."/>
            <person name="Bowers K."/>
            <person name="McGinley-Smith S."/>
            <person name="Mohammad A.W."/>
            <person name="Gnirke A."/>
            <person name="Yurkov A.M."/>
            <person name="Nowrousian M."/>
            <person name="Sun S."/>
            <person name="Cuomo C.A."/>
            <person name="Heitman J."/>
        </authorList>
    </citation>
    <scope>NUCLEOTIDE SEQUENCE [LARGE SCALE GENOMIC DNA]</scope>
    <source>
        <strain evidence="2 3">CBS 6074</strain>
    </source>
</reference>
<feature type="compositionally biased region" description="Polar residues" evidence="1">
    <location>
        <begin position="133"/>
        <end position="152"/>
    </location>
</feature>
<proteinExistence type="predicted"/>